<dbReference type="Proteomes" id="UP001071478">
    <property type="component" value="Unassembled WGS sequence"/>
</dbReference>
<sequence length="187" mass="20838">MDDDRRRGESWFHRALTSVLGRGDSPLDQGLEVINDRLGLNPAGQAPTHRATKSATTYATQPTASMSRSIYYAPDMDGQADPGEVVWIWVDTDGPGSPARERAIIVIGRSRQHMLGLVISPNPEHAEEDNWLGIGSGPWDESGRQCWVRMDKVLEIPEVGIRRQGAVIPRHRFERIANRLRGSYGWG</sequence>
<dbReference type="InterPro" id="IPR003477">
    <property type="entry name" value="PemK-like"/>
</dbReference>
<comment type="caution">
    <text evidence="2">The sequence shown here is derived from an EMBL/GenBank/DDBJ whole genome shotgun (WGS) entry which is preliminary data.</text>
</comment>
<dbReference type="Pfam" id="PF02452">
    <property type="entry name" value="PemK_toxin"/>
    <property type="match status" value="1"/>
</dbReference>
<evidence type="ECO:0000313" key="4">
    <source>
        <dbReference type="Proteomes" id="UP001081709"/>
    </source>
</evidence>
<name>A0A9Q4C997_9CORY</name>
<dbReference type="EMBL" id="JAPMKU010000005">
    <property type="protein sequence ID" value="MCX7469244.1"/>
    <property type="molecule type" value="Genomic_DNA"/>
</dbReference>
<dbReference type="Proteomes" id="UP001081709">
    <property type="component" value="Unassembled WGS sequence"/>
</dbReference>
<proteinExistence type="predicted"/>
<dbReference type="RefSeq" id="WP_248085893.1">
    <property type="nucleotide sequence ID" value="NZ_JAENIQ020000005.1"/>
</dbReference>
<dbReference type="GO" id="GO:0003677">
    <property type="term" value="F:DNA binding"/>
    <property type="evidence" value="ECO:0007669"/>
    <property type="project" value="InterPro"/>
</dbReference>
<evidence type="ECO:0000313" key="2">
    <source>
        <dbReference type="EMBL" id="MCX7469244.1"/>
    </source>
</evidence>
<dbReference type="EMBL" id="JAPMKV010000006">
    <property type="protein sequence ID" value="MCX7445573.1"/>
    <property type="molecule type" value="Genomic_DNA"/>
</dbReference>
<protein>
    <submittedName>
        <fullName evidence="2">Type II toxin-antitoxin system PemK/MazF family toxin</fullName>
    </submittedName>
</protein>
<dbReference type="AlphaFoldDB" id="A0A9Q4C997"/>
<reference evidence="2" key="1">
    <citation type="submission" date="2022-11" db="EMBL/GenBank/DDBJ databases">
        <title>Corynebacterium sp. isolated from Penguins.</title>
        <authorList>
            <person name="Sedlar K."/>
            <person name="Svec P."/>
        </authorList>
    </citation>
    <scope>NUCLEOTIDE SEQUENCE</scope>
    <source>
        <strain evidence="1">P7003</strain>
        <strain evidence="2">P7374</strain>
    </source>
</reference>
<evidence type="ECO:0000313" key="3">
    <source>
        <dbReference type="Proteomes" id="UP001071478"/>
    </source>
</evidence>
<keyword evidence="4" id="KW-1185">Reference proteome</keyword>
<organism evidence="2 3">
    <name type="scientific">Corynebacterium pygosceleis</name>
    <dbReference type="NCBI Taxonomy" id="2800406"/>
    <lineage>
        <taxon>Bacteria</taxon>
        <taxon>Bacillati</taxon>
        <taxon>Actinomycetota</taxon>
        <taxon>Actinomycetes</taxon>
        <taxon>Mycobacteriales</taxon>
        <taxon>Corynebacteriaceae</taxon>
        <taxon>Corynebacterium</taxon>
    </lineage>
</organism>
<accession>A0A9Q4C997</accession>
<dbReference type="SUPFAM" id="SSF50118">
    <property type="entry name" value="Cell growth inhibitor/plasmid maintenance toxic component"/>
    <property type="match status" value="1"/>
</dbReference>
<gene>
    <name evidence="1" type="ORF">OS125_10010</name>
    <name evidence="2" type="ORF">OS129_10210</name>
</gene>
<evidence type="ECO:0000313" key="1">
    <source>
        <dbReference type="EMBL" id="MCX7445573.1"/>
    </source>
</evidence>